<dbReference type="GO" id="GO:0000287">
    <property type="term" value="F:magnesium ion binding"/>
    <property type="evidence" value="ECO:0007669"/>
    <property type="project" value="UniProtKB-UniRule"/>
</dbReference>
<dbReference type="CDD" id="cd05802">
    <property type="entry name" value="GlmM"/>
    <property type="match status" value="1"/>
</dbReference>
<dbReference type="EC" id="5.4.2.10" evidence="7 9"/>
<dbReference type="PRINTS" id="PR00509">
    <property type="entry name" value="PGMPMM"/>
</dbReference>
<dbReference type="Proteomes" id="UP000011863">
    <property type="component" value="Chromosome"/>
</dbReference>
<dbReference type="KEGG" id="aym:YM304_08820"/>
<dbReference type="FunFam" id="3.40.120.10:FF:000002">
    <property type="entry name" value="Phosphoglucosamine mutase"/>
    <property type="match status" value="1"/>
</dbReference>
<dbReference type="GO" id="GO:0009252">
    <property type="term" value="P:peptidoglycan biosynthetic process"/>
    <property type="evidence" value="ECO:0007669"/>
    <property type="project" value="TreeGrafter"/>
</dbReference>
<dbReference type="GO" id="GO:0008966">
    <property type="term" value="F:phosphoglucosamine mutase activity"/>
    <property type="evidence" value="ECO:0007669"/>
    <property type="project" value="UniProtKB-UniRule"/>
</dbReference>
<dbReference type="SUPFAM" id="SSF53738">
    <property type="entry name" value="Phosphoglucomutase, first 3 domains"/>
    <property type="match status" value="3"/>
</dbReference>
<feature type="active site" description="Phosphoserine intermediate" evidence="9">
    <location>
        <position position="96"/>
    </location>
</feature>
<dbReference type="Gene3D" id="3.30.310.50">
    <property type="entry name" value="Alpha-D-phosphohexomutase, C-terminal domain"/>
    <property type="match status" value="1"/>
</dbReference>
<feature type="binding site" description="via phosphate group" evidence="9">
    <location>
        <position position="96"/>
    </location>
    <ligand>
        <name>Mg(2+)</name>
        <dbReference type="ChEBI" id="CHEBI:18420"/>
    </ligand>
</feature>
<comment type="function">
    <text evidence="9">Catalyzes the conversion of glucosamine-6-phosphate to glucosamine-1-phosphate.</text>
</comment>
<proteinExistence type="inferred from homology"/>
<name>A0A6C7EB02_ILUCY</name>
<dbReference type="InterPro" id="IPR005845">
    <property type="entry name" value="A-D-PHexomutase_a/b/a-II"/>
</dbReference>
<keyword evidence="15" id="KW-1185">Reference proteome</keyword>
<dbReference type="GO" id="GO:0006048">
    <property type="term" value="P:UDP-N-acetylglucosamine biosynthetic process"/>
    <property type="evidence" value="ECO:0007669"/>
    <property type="project" value="TreeGrafter"/>
</dbReference>
<evidence type="ECO:0000256" key="8">
    <source>
        <dbReference type="ARBA" id="ARBA00068193"/>
    </source>
</evidence>
<dbReference type="InterPro" id="IPR005844">
    <property type="entry name" value="A-D-PHexomutase_a/b/a-I"/>
</dbReference>
<evidence type="ECO:0000259" key="10">
    <source>
        <dbReference type="Pfam" id="PF00408"/>
    </source>
</evidence>
<feature type="binding site" evidence="9">
    <location>
        <position position="232"/>
    </location>
    <ligand>
        <name>Mg(2+)</name>
        <dbReference type="ChEBI" id="CHEBI:18420"/>
    </ligand>
</feature>
<dbReference type="InterPro" id="IPR005843">
    <property type="entry name" value="A-D-PHexomutase_C"/>
</dbReference>
<sequence>MKFGTDGVRGVAYEELTIEFAARLARAASRVLGADGASTVVIGGDTRESTDDFADALTDGFVESGLDVIRLGVVPTPTVAFEAQRLGAIGAVVSASHNPFHDNGIKLFAAGGTKLPDDVQAEIEAELESPSDARSTAAGSVVAASDVGAYSDHVLSLLEGRDLTGLKVVLDTANGAAVGLAADVLRAAGAGVIVIADEPDGRNINADCGATHPETVAAAVLQHGADVGIALDGDADRLIAVDHRGEVVDGDHVIAICADDLRARGRLAHDTVVVTVMTNLGFRLAMQQAGIEVVETGVGDRYVLEALADGGYSLGGEQSGHIIFADHATTGDGLLSAIALLDIVKRTGRPLAEIAAAAMTSLPQVLVNVKVGEKVPDVAELLADDIARVEHSLGETGRVLVRASGTEPLIRVMVEAATASDARSAADDLAAIARNRFA</sequence>
<protein>
    <recommendedName>
        <fullName evidence="8 9">Phosphoglucosamine mutase</fullName>
        <ecNumber evidence="7 9">5.4.2.10</ecNumber>
    </recommendedName>
</protein>
<dbReference type="Pfam" id="PF02879">
    <property type="entry name" value="PGM_PMM_II"/>
    <property type="match status" value="1"/>
</dbReference>
<dbReference type="Gene3D" id="3.40.120.10">
    <property type="entry name" value="Alpha-D-Glucose-1,6-Bisphosphate, subunit A, domain 3"/>
    <property type="match status" value="3"/>
</dbReference>
<dbReference type="InterPro" id="IPR016055">
    <property type="entry name" value="A-D-PHexomutase_a/b/a-I/II/III"/>
</dbReference>
<comment type="PTM">
    <text evidence="9">Activated by phosphorylation.</text>
</comment>
<dbReference type="InterPro" id="IPR036900">
    <property type="entry name" value="A-D-PHexomutase_C_sf"/>
</dbReference>
<dbReference type="InterPro" id="IPR006352">
    <property type="entry name" value="GlmM_bact"/>
</dbReference>
<keyword evidence="2 9" id="KW-0597">Phosphoprotein</keyword>
<evidence type="ECO:0000256" key="2">
    <source>
        <dbReference type="ARBA" id="ARBA00022553"/>
    </source>
</evidence>
<dbReference type="GO" id="GO:0004615">
    <property type="term" value="F:phosphomannomutase activity"/>
    <property type="evidence" value="ECO:0007669"/>
    <property type="project" value="TreeGrafter"/>
</dbReference>
<evidence type="ECO:0000256" key="4">
    <source>
        <dbReference type="ARBA" id="ARBA00022842"/>
    </source>
</evidence>
<evidence type="ECO:0000256" key="5">
    <source>
        <dbReference type="ARBA" id="ARBA00023235"/>
    </source>
</evidence>
<feature type="modified residue" description="Phosphoserine" evidence="9">
    <location>
        <position position="96"/>
    </location>
</feature>
<feature type="domain" description="Alpha-D-phosphohexomutase alpha/beta/alpha" evidence="11">
    <location>
        <begin position="2"/>
        <end position="130"/>
    </location>
</feature>
<dbReference type="Pfam" id="PF00408">
    <property type="entry name" value="PGM_PMM_IV"/>
    <property type="match status" value="1"/>
</dbReference>
<dbReference type="Pfam" id="PF02880">
    <property type="entry name" value="PGM_PMM_III"/>
    <property type="match status" value="1"/>
</dbReference>
<feature type="domain" description="Alpha-D-phosphohexomutase alpha/beta/alpha" evidence="12">
    <location>
        <begin position="149"/>
        <end position="245"/>
    </location>
</feature>
<feature type="binding site" evidence="9">
    <location>
        <position position="234"/>
    </location>
    <ligand>
        <name>Mg(2+)</name>
        <dbReference type="ChEBI" id="CHEBI:18420"/>
    </ligand>
</feature>
<dbReference type="FunFam" id="3.40.120.10:FF:000001">
    <property type="entry name" value="Phosphoglucosamine mutase"/>
    <property type="match status" value="1"/>
</dbReference>
<organism evidence="14 15">
    <name type="scientific">Ilumatobacter coccineus (strain NBRC 103263 / KCTC 29153 / YM16-304)</name>
    <dbReference type="NCBI Taxonomy" id="1313172"/>
    <lineage>
        <taxon>Bacteria</taxon>
        <taxon>Bacillati</taxon>
        <taxon>Actinomycetota</taxon>
        <taxon>Acidimicrobiia</taxon>
        <taxon>Acidimicrobiales</taxon>
        <taxon>Ilumatobacteraceae</taxon>
        <taxon>Ilumatobacter</taxon>
    </lineage>
</organism>
<feature type="binding site" evidence="9">
    <location>
        <position position="236"/>
    </location>
    <ligand>
        <name>Mg(2+)</name>
        <dbReference type="ChEBI" id="CHEBI:18420"/>
    </ligand>
</feature>
<dbReference type="InterPro" id="IPR005846">
    <property type="entry name" value="A-D-PHexomutase_a/b/a-III"/>
</dbReference>
<dbReference type="OrthoDB" id="9803322at2"/>
<keyword evidence="3 9" id="KW-0479">Metal-binding</keyword>
<dbReference type="RefSeq" id="WP_015440443.1">
    <property type="nucleotide sequence ID" value="NC_020520.1"/>
</dbReference>
<dbReference type="Pfam" id="PF02878">
    <property type="entry name" value="PGM_PMM_I"/>
    <property type="match status" value="1"/>
</dbReference>
<comment type="cofactor">
    <cofactor evidence="9">
        <name>Mg(2+)</name>
        <dbReference type="ChEBI" id="CHEBI:18420"/>
    </cofactor>
    <text evidence="9">Binds 1 Mg(2+) ion per subunit.</text>
</comment>
<dbReference type="InterPro" id="IPR005841">
    <property type="entry name" value="Alpha-D-phosphohexomutase_SF"/>
</dbReference>
<dbReference type="InterPro" id="IPR050060">
    <property type="entry name" value="Phosphoglucosamine_mutase"/>
</dbReference>
<feature type="domain" description="Alpha-D-phosphohexomutase C-terminal" evidence="10">
    <location>
        <begin position="366"/>
        <end position="431"/>
    </location>
</feature>
<comment type="similarity">
    <text evidence="1 9">Belongs to the phosphohexose mutase family.</text>
</comment>
<feature type="domain" description="Alpha-D-phosphohexomutase alpha/beta/alpha" evidence="13">
    <location>
        <begin position="249"/>
        <end position="360"/>
    </location>
</feature>
<dbReference type="FunFam" id="3.30.310.50:FF:000001">
    <property type="entry name" value="Phosphoglucosamine mutase"/>
    <property type="match status" value="1"/>
</dbReference>
<comment type="catalytic activity">
    <reaction evidence="6 9">
        <text>alpha-D-glucosamine 1-phosphate = D-glucosamine 6-phosphate</text>
        <dbReference type="Rhea" id="RHEA:23424"/>
        <dbReference type="ChEBI" id="CHEBI:58516"/>
        <dbReference type="ChEBI" id="CHEBI:58725"/>
        <dbReference type="EC" id="5.4.2.10"/>
    </reaction>
</comment>
<evidence type="ECO:0000256" key="3">
    <source>
        <dbReference type="ARBA" id="ARBA00022723"/>
    </source>
</evidence>
<keyword evidence="4 9" id="KW-0460">Magnesium</keyword>
<evidence type="ECO:0000256" key="1">
    <source>
        <dbReference type="ARBA" id="ARBA00010231"/>
    </source>
</evidence>
<keyword evidence="5 9" id="KW-0413">Isomerase</keyword>
<dbReference type="EMBL" id="AP012057">
    <property type="protein sequence ID" value="BAN01196.1"/>
    <property type="molecule type" value="Genomic_DNA"/>
</dbReference>
<gene>
    <name evidence="9 14" type="primary">glmM</name>
    <name evidence="14" type="ORF">YM304_08820</name>
</gene>
<evidence type="ECO:0000313" key="15">
    <source>
        <dbReference type="Proteomes" id="UP000011863"/>
    </source>
</evidence>
<reference evidence="14 15" key="1">
    <citation type="journal article" date="2013" name="Int. J. Syst. Evol. Microbiol.">
        <title>Ilumatobacter nonamiense sp. nov. and Ilumatobacter coccineum sp. nov., isolated from seashore sand.</title>
        <authorList>
            <person name="Matsumoto A."/>
            <person name="Kasai H."/>
            <person name="Matsuo Y."/>
            <person name="Shizuri Y."/>
            <person name="Ichikawa N."/>
            <person name="Fujita N."/>
            <person name="Omura S."/>
            <person name="Takahashi Y."/>
        </authorList>
    </citation>
    <scope>NUCLEOTIDE SEQUENCE [LARGE SCALE GENOMIC DNA]</scope>
    <source>
        <strain evidence="15">NBRC 103263 / KCTC 29153 / YM16-304</strain>
    </source>
</reference>
<dbReference type="GO" id="GO:0005829">
    <property type="term" value="C:cytosol"/>
    <property type="evidence" value="ECO:0007669"/>
    <property type="project" value="TreeGrafter"/>
</dbReference>
<evidence type="ECO:0000256" key="6">
    <source>
        <dbReference type="ARBA" id="ARBA00050364"/>
    </source>
</evidence>
<dbReference type="PANTHER" id="PTHR42946">
    <property type="entry name" value="PHOSPHOHEXOSE MUTASE"/>
    <property type="match status" value="1"/>
</dbReference>
<dbReference type="AlphaFoldDB" id="A0A6C7EB02"/>
<evidence type="ECO:0000259" key="11">
    <source>
        <dbReference type="Pfam" id="PF02878"/>
    </source>
</evidence>
<dbReference type="HAMAP" id="MF_01554_B">
    <property type="entry name" value="GlmM_B"/>
    <property type="match status" value="1"/>
</dbReference>
<dbReference type="PANTHER" id="PTHR42946:SF1">
    <property type="entry name" value="PHOSPHOGLUCOMUTASE (ALPHA-D-GLUCOSE-1,6-BISPHOSPHATE-DEPENDENT)"/>
    <property type="match status" value="1"/>
</dbReference>
<evidence type="ECO:0000313" key="14">
    <source>
        <dbReference type="EMBL" id="BAN01196.1"/>
    </source>
</evidence>
<dbReference type="SUPFAM" id="SSF55957">
    <property type="entry name" value="Phosphoglucomutase, C-terminal domain"/>
    <property type="match status" value="1"/>
</dbReference>
<evidence type="ECO:0000259" key="12">
    <source>
        <dbReference type="Pfam" id="PF02879"/>
    </source>
</evidence>
<accession>A0A6C7EB02</accession>
<dbReference type="NCBIfam" id="TIGR01455">
    <property type="entry name" value="glmM"/>
    <property type="match status" value="1"/>
</dbReference>
<evidence type="ECO:0000259" key="13">
    <source>
        <dbReference type="Pfam" id="PF02880"/>
    </source>
</evidence>
<evidence type="ECO:0000256" key="7">
    <source>
        <dbReference type="ARBA" id="ARBA00066330"/>
    </source>
</evidence>
<evidence type="ECO:0000256" key="9">
    <source>
        <dbReference type="HAMAP-Rule" id="MF_01554"/>
    </source>
</evidence>
<dbReference type="GO" id="GO:0005975">
    <property type="term" value="P:carbohydrate metabolic process"/>
    <property type="evidence" value="ECO:0007669"/>
    <property type="project" value="InterPro"/>
</dbReference>